<reference evidence="2 3" key="1">
    <citation type="submission" date="2023-02" db="EMBL/GenBank/DDBJ databases">
        <title>LHISI_Scaffold_Assembly.</title>
        <authorList>
            <person name="Stuart O.P."/>
            <person name="Cleave R."/>
            <person name="Magrath M.J.L."/>
            <person name="Mikheyev A.S."/>
        </authorList>
    </citation>
    <scope>NUCLEOTIDE SEQUENCE [LARGE SCALE GENOMIC DNA]</scope>
    <source>
        <strain evidence="2">Daus_M_001</strain>
        <tissue evidence="2">Leg muscle</tissue>
    </source>
</reference>
<feature type="region of interest" description="Disordered" evidence="1">
    <location>
        <begin position="209"/>
        <end position="242"/>
    </location>
</feature>
<dbReference type="EMBL" id="JARBHB010000012">
    <property type="protein sequence ID" value="KAJ8870810.1"/>
    <property type="molecule type" value="Genomic_DNA"/>
</dbReference>
<feature type="compositionally biased region" description="Basic and acidic residues" evidence="1">
    <location>
        <begin position="1"/>
        <end position="23"/>
    </location>
</feature>
<evidence type="ECO:0000313" key="3">
    <source>
        <dbReference type="Proteomes" id="UP001159363"/>
    </source>
</evidence>
<keyword evidence="3" id="KW-1185">Reference proteome</keyword>
<feature type="compositionally biased region" description="Low complexity" evidence="1">
    <location>
        <begin position="209"/>
        <end position="221"/>
    </location>
</feature>
<evidence type="ECO:0000256" key="1">
    <source>
        <dbReference type="SAM" id="MobiDB-lite"/>
    </source>
</evidence>
<feature type="region of interest" description="Disordered" evidence="1">
    <location>
        <begin position="1"/>
        <end position="31"/>
    </location>
</feature>
<evidence type="ECO:0000313" key="2">
    <source>
        <dbReference type="EMBL" id="KAJ8870810.1"/>
    </source>
</evidence>
<gene>
    <name evidence="2" type="ORF">PR048_027109</name>
</gene>
<accession>A0ABQ9GEI8</accession>
<dbReference type="Proteomes" id="UP001159363">
    <property type="component" value="Chromosome 11"/>
</dbReference>
<organism evidence="2 3">
    <name type="scientific">Dryococelus australis</name>
    <dbReference type="NCBI Taxonomy" id="614101"/>
    <lineage>
        <taxon>Eukaryota</taxon>
        <taxon>Metazoa</taxon>
        <taxon>Ecdysozoa</taxon>
        <taxon>Arthropoda</taxon>
        <taxon>Hexapoda</taxon>
        <taxon>Insecta</taxon>
        <taxon>Pterygota</taxon>
        <taxon>Neoptera</taxon>
        <taxon>Polyneoptera</taxon>
        <taxon>Phasmatodea</taxon>
        <taxon>Verophasmatodea</taxon>
        <taxon>Anareolatae</taxon>
        <taxon>Phasmatidae</taxon>
        <taxon>Eurycanthinae</taxon>
        <taxon>Dryococelus</taxon>
    </lineage>
</organism>
<proteinExistence type="predicted"/>
<protein>
    <submittedName>
        <fullName evidence="2">Uncharacterized protein</fullName>
    </submittedName>
</protein>
<sequence length="344" mass="38533">MEQRREWREGNGRSPRKLADMQHRPGTIPTCENPWIDPARNQTRIALVGDERSTNSNTVAPLFSGFSRFPTLHSKRCSPYSILHRIARRYIFKTRPNFSTQLKKYFQLRAVKSGFLLLGCTKANEERRNAGIKRLFRTRVATRGLNLTSPSIPTPLITSSWTDQPLRFAPRAEATSRTHEAGKARGFVDGWTRCLAGIEARASLALLSTAPTGTSPSSPWPREGGGEQDGGNLPGTGKESAQYSQVGYRITKNLSSEDSKTRKFRKSVADAVRMFPGISHASDGEVVVHWEFPALPMHLWELWIRRRRGNLQLTSPPHVIQSPCRAHGSEVALHRKEGPHCCCS</sequence>
<comment type="caution">
    <text evidence="2">The sequence shown here is derived from an EMBL/GenBank/DDBJ whole genome shotgun (WGS) entry which is preliminary data.</text>
</comment>
<name>A0ABQ9GEI8_9NEOP</name>